<dbReference type="Proteomes" id="UP000499080">
    <property type="component" value="Unassembled WGS sequence"/>
</dbReference>
<sequence length="139" mass="15486">MKNHRNPNLQTHDLLSLCRKPIYTTQRKISQSGDARTRLHPKASTILCLPGPSKPVADEQMEKVRAILENHSITASSLIENFPKTTASQDILEEMAPLPSSSNKERKRTKSVQVKISKLITSRTSGKRLENGSKNGTKI</sequence>
<evidence type="ECO:0000313" key="2">
    <source>
        <dbReference type="EMBL" id="GBN91885.1"/>
    </source>
</evidence>
<name>A0A4Y2T186_ARAVE</name>
<comment type="caution">
    <text evidence="3">The sequence shown here is derived from an EMBL/GenBank/DDBJ whole genome shotgun (WGS) entry which is preliminary data.</text>
</comment>
<keyword evidence="4" id="KW-1185">Reference proteome</keyword>
<evidence type="ECO:0000313" key="3">
    <source>
        <dbReference type="EMBL" id="GBN93266.1"/>
    </source>
</evidence>
<dbReference type="EMBL" id="BGPR01024119">
    <property type="protein sequence ID" value="GBN91885.1"/>
    <property type="molecule type" value="Genomic_DNA"/>
</dbReference>
<evidence type="ECO:0000256" key="1">
    <source>
        <dbReference type="SAM" id="MobiDB-lite"/>
    </source>
</evidence>
<feature type="region of interest" description="Disordered" evidence="1">
    <location>
        <begin position="119"/>
        <end position="139"/>
    </location>
</feature>
<dbReference type="AlphaFoldDB" id="A0A4Y2T186"/>
<gene>
    <name evidence="2" type="ORF">AVEN_265847_1</name>
    <name evidence="3" type="ORF">AVEN_77147_1</name>
</gene>
<protein>
    <submittedName>
        <fullName evidence="3">Uncharacterized protein</fullName>
    </submittedName>
</protein>
<organism evidence="3 4">
    <name type="scientific">Araneus ventricosus</name>
    <name type="common">Orbweaver spider</name>
    <name type="synonym">Epeira ventricosa</name>
    <dbReference type="NCBI Taxonomy" id="182803"/>
    <lineage>
        <taxon>Eukaryota</taxon>
        <taxon>Metazoa</taxon>
        <taxon>Ecdysozoa</taxon>
        <taxon>Arthropoda</taxon>
        <taxon>Chelicerata</taxon>
        <taxon>Arachnida</taxon>
        <taxon>Araneae</taxon>
        <taxon>Araneomorphae</taxon>
        <taxon>Entelegynae</taxon>
        <taxon>Araneoidea</taxon>
        <taxon>Araneidae</taxon>
        <taxon>Araneus</taxon>
    </lineage>
</organism>
<accession>A0A4Y2T186</accession>
<reference evidence="3 4" key="1">
    <citation type="journal article" date="2019" name="Sci. Rep.">
        <title>Orb-weaving spider Araneus ventricosus genome elucidates the spidroin gene catalogue.</title>
        <authorList>
            <person name="Kono N."/>
            <person name="Nakamura H."/>
            <person name="Ohtoshi R."/>
            <person name="Moran D.A.P."/>
            <person name="Shinohara A."/>
            <person name="Yoshida Y."/>
            <person name="Fujiwara M."/>
            <person name="Mori M."/>
            <person name="Tomita M."/>
            <person name="Arakawa K."/>
        </authorList>
    </citation>
    <scope>NUCLEOTIDE SEQUENCE [LARGE SCALE GENOMIC DNA]</scope>
</reference>
<evidence type="ECO:0000313" key="4">
    <source>
        <dbReference type="Proteomes" id="UP000499080"/>
    </source>
</evidence>
<dbReference type="EMBL" id="BGPR01024861">
    <property type="protein sequence ID" value="GBN93266.1"/>
    <property type="molecule type" value="Genomic_DNA"/>
</dbReference>
<proteinExistence type="predicted"/>